<feature type="transmembrane region" description="Helical" evidence="1">
    <location>
        <begin position="319"/>
        <end position="335"/>
    </location>
</feature>
<keyword evidence="1" id="KW-0472">Membrane</keyword>
<sequence length="522" mass="58791">MSNSAEYISQEVHTKTKRALQPNWRFWFCILTLLIAGQNIAHLVSNALAPMQLDYSEGLLLGGVEQILREPNPAALYNFKPDFYDATVLAYPPLFPYLSALLARLMTLVLGVSGWLVPLYAMRLLSFTGLSLTTYFIYKLARLYNPSRLVSLTVASLFLCAHPVIFWGSTGRVDALGISLILAGLYATLKSLKAQENPGLNLLLLKPLPLFWLAFFTKQSLVAAPLALALYLFLARRRRHALIFGGIYTLAVGLGVLALSLLTDGRYLFFITMERYTPFALDQMLGNWILFLLLQAPIITVVVWLSLPIVRHQNALRLPLLWGGLAATTALTVGKTGAADYYFFEAVAALCVLAGCLLLPATVFKSRRWVWRVATGLQILVLLASMIPVVYQPNNYDYLKEPFQQAVSYVKQYSDTNEKLFIELSGSAFAAGRGELVFDHFIFRQLARVGQRDGQLLIEDVKQHNFKMMLFGFDVLHEERNGAYRWPEGFEQTVRQHYRLIDTLRGSEGQDYAWILIPKEGE</sequence>
<keyword evidence="1" id="KW-0812">Transmembrane</keyword>
<feature type="transmembrane region" description="Helical" evidence="1">
    <location>
        <begin position="94"/>
        <end position="117"/>
    </location>
</feature>
<feature type="transmembrane region" description="Helical" evidence="1">
    <location>
        <begin position="288"/>
        <end position="307"/>
    </location>
</feature>
<gene>
    <name evidence="2" type="ORF">HXX08_00975</name>
    <name evidence="3" type="ORF">OZ401_002114</name>
</gene>
<feature type="transmembrane region" description="Helical" evidence="1">
    <location>
        <begin position="369"/>
        <end position="391"/>
    </location>
</feature>
<reference evidence="3" key="2">
    <citation type="journal article" date="2024" name="Nature">
        <title>Anoxygenic phototroph of the Chloroflexota uses a type I reaction centre.</title>
        <authorList>
            <person name="Tsuji J.M."/>
            <person name="Shaw N.A."/>
            <person name="Nagashima S."/>
            <person name="Venkiteswaran J.J."/>
            <person name="Schiff S.L."/>
            <person name="Watanabe T."/>
            <person name="Fukui M."/>
            <person name="Hanada S."/>
            <person name="Tank M."/>
            <person name="Neufeld J.D."/>
        </authorList>
    </citation>
    <scope>NUCLEOTIDE SEQUENCE</scope>
    <source>
        <strain evidence="3">L227-S17</strain>
    </source>
</reference>
<organism evidence="2 4">
    <name type="scientific">Candidatus Chlorohelix allophototropha</name>
    <dbReference type="NCBI Taxonomy" id="3003348"/>
    <lineage>
        <taxon>Bacteria</taxon>
        <taxon>Bacillati</taxon>
        <taxon>Chloroflexota</taxon>
        <taxon>Chloroflexia</taxon>
        <taxon>Candidatus Chloroheliales</taxon>
        <taxon>Candidatus Chloroheliaceae</taxon>
        <taxon>Candidatus Chlorohelix</taxon>
    </lineage>
</organism>
<evidence type="ECO:0000313" key="3">
    <source>
        <dbReference type="EMBL" id="WJW66320.1"/>
    </source>
</evidence>
<dbReference type="Proteomes" id="UP000521676">
    <property type="component" value="Unassembled WGS sequence"/>
</dbReference>
<evidence type="ECO:0000313" key="2">
    <source>
        <dbReference type="EMBL" id="NWJ44428.1"/>
    </source>
</evidence>
<dbReference type="AlphaFoldDB" id="A0A8T7LR12"/>
<reference evidence="2 4" key="1">
    <citation type="submission" date="2020-06" db="EMBL/GenBank/DDBJ databases">
        <title>Anoxygenic phototrophic Chloroflexota member uses a Type I reaction center.</title>
        <authorList>
            <person name="Tsuji J.M."/>
            <person name="Shaw N.A."/>
            <person name="Nagashima S."/>
            <person name="Venkiteswaran J."/>
            <person name="Schiff S.L."/>
            <person name="Hanada S."/>
            <person name="Tank M."/>
            <person name="Neufeld J.D."/>
        </authorList>
    </citation>
    <scope>NUCLEOTIDE SEQUENCE [LARGE SCALE GENOMIC DNA]</scope>
    <source>
        <strain evidence="2">L227-S17</strain>
    </source>
</reference>
<feature type="transmembrane region" description="Helical" evidence="1">
    <location>
        <begin position="24"/>
        <end position="44"/>
    </location>
</feature>
<accession>A0A8T7LR12</accession>
<feature type="transmembrane region" description="Helical" evidence="1">
    <location>
        <begin position="209"/>
        <end position="234"/>
    </location>
</feature>
<feature type="transmembrane region" description="Helical" evidence="1">
    <location>
        <begin position="341"/>
        <end position="362"/>
    </location>
</feature>
<name>A0A8T7LR12_9CHLR</name>
<keyword evidence="1" id="KW-1133">Transmembrane helix</keyword>
<dbReference type="EMBL" id="CP128399">
    <property type="protein sequence ID" value="WJW66320.1"/>
    <property type="molecule type" value="Genomic_DNA"/>
</dbReference>
<keyword evidence="5" id="KW-1185">Reference proteome</keyword>
<protein>
    <submittedName>
        <fullName evidence="2">Uncharacterized protein</fullName>
    </submittedName>
</protein>
<dbReference type="RefSeq" id="WP_341468203.1">
    <property type="nucleotide sequence ID" value="NZ_CP128399.1"/>
</dbReference>
<evidence type="ECO:0000313" key="5">
    <source>
        <dbReference type="Proteomes" id="UP001431572"/>
    </source>
</evidence>
<evidence type="ECO:0000313" key="4">
    <source>
        <dbReference type="Proteomes" id="UP000521676"/>
    </source>
</evidence>
<proteinExistence type="predicted"/>
<feature type="transmembrane region" description="Helical" evidence="1">
    <location>
        <begin position="241"/>
        <end position="262"/>
    </location>
</feature>
<evidence type="ECO:0000256" key="1">
    <source>
        <dbReference type="SAM" id="Phobius"/>
    </source>
</evidence>
<dbReference type="Proteomes" id="UP001431572">
    <property type="component" value="Chromosome 1"/>
</dbReference>
<feature type="transmembrane region" description="Helical" evidence="1">
    <location>
        <begin position="147"/>
        <end position="166"/>
    </location>
</feature>
<dbReference type="EMBL" id="JACATZ010000001">
    <property type="protein sequence ID" value="NWJ44428.1"/>
    <property type="molecule type" value="Genomic_DNA"/>
</dbReference>